<comment type="caution">
    <text evidence="1">The sequence shown here is derived from an EMBL/GenBank/DDBJ whole genome shotgun (WGS) entry which is preliminary data.</text>
</comment>
<accession>A0ACA9NEN4</accession>
<protein>
    <submittedName>
        <fullName evidence="1">1191_t:CDS:1</fullName>
    </submittedName>
</protein>
<reference evidence="1" key="1">
    <citation type="submission" date="2021-06" db="EMBL/GenBank/DDBJ databases">
        <authorList>
            <person name="Kallberg Y."/>
            <person name="Tangrot J."/>
            <person name="Rosling A."/>
        </authorList>
    </citation>
    <scope>NUCLEOTIDE SEQUENCE</scope>
    <source>
        <strain evidence="1">AU212A</strain>
    </source>
</reference>
<sequence>MRRMEFMRSTSGEEEEERTLGAYVAKVDVHFTIKKRDKLLEFGRNIMLDSIFDSLMITEDADEDSKEINDNSVENNSIENKLEVNQQINESKYGNERCKHSI</sequence>
<keyword evidence="2" id="KW-1185">Reference proteome</keyword>
<dbReference type="Proteomes" id="UP000789860">
    <property type="component" value="Unassembled WGS sequence"/>
</dbReference>
<proteinExistence type="predicted"/>
<organism evidence="1 2">
    <name type="scientific">Scutellospora calospora</name>
    <dbReference type="NCBI Taxonomy" id="85575"/>
    <lineage>
        <taxon>Eukaryota</taxon>
        <taxon>Fungi</taxon>
        <taxon>Fungi incertae sedis</taxon>
        <taxon>Mucoromycota</taxon>
        <taxon>Glomeromycotina</taxon>
        <taxon>Glomeromycetes</taxon>
        <taxon>Diversisporales</taxon>
        <taxon>Gigasporaceae</taxon>
        <taxon>Scutellospora</taxon>
    </lineage>
</organism>
<name>A0ACA9NEN4_9GLOM</name>
<gene>
    <name evidence="1" type="ORF">SCALOS_LOCUS8403</name>
</gene>
<feature type="non-terminal residue" evidence="1">
    <location>
        <position position="1"/>
    </location>
</feature>
<evidence type="ECO:0000313" key="2">
    <source>
        <dbReference type="Proteomes" id="UP000789860"/>
    </source>
</evidence>
<evidence type="ECO:0000313" key="1">
    <source>
        <dbReference type="EMBL" id="CAG8643275.1"/>
    </source>
</evidence>
<dbReference type="EMBL" id="CAJVPM010022069">
    <property type="protein sequence ID" value="CAG8643275.1"/>
    <property type="molecule type" value="Genomic_DNA"/>
</dbReference>